<evidence type="ECO:0000256" key="1">
    <source>
        <dbReference type="SAM" id="MobiDB-lite"/>
    </source>
</evidence>
<dbReference type="EMBL" id="ML975515">
    <property type="protein sequence ID" value="KAF1828651.1"/>
    <property type="molecule type" value="Genomic_DNA"/>
</dbReference>
<accession>A0A6A5JXC2</accession>
<keyword evidence="3" id="KW-1185">Reference proteome</keyword>
<evidence type="ECO:0000313" key="3">
    <source>
        <dbReference type="Proteomes" id="UP000800040"/>
    </source>
</evidence>
<feature type="region of interest" description="Disordered" evidence="1">
    <location>
        <begin position="1"/>
        <end position="71"/>
    </location>
</feature>
<gene>
    <name evidence="2" type="ORF">BDW02DRAFT_215100</name>
</gene>
<feature type="compositionally biased region" description="Polar residues" evidence="1">
    <location>
        <begin position="15"/>
        <end position="24"/>
    </location>
</feature>
<reference evidence="2" key="1">
    <citation type="submission" date="2020-01" db="EMBL/GenBank/DDBJ databases">
        <authorList>
            <consortium name="DOE Joint Genome Institute"/>
            <person name="Haridas S."/>
            <person name="Albert R."/>
            <person name="Binder M."/>
            <person name="Bloem J."/>
            <person name="Labutti K."/>
            <person name="Salamov A."/>
            <person name="Andreopoulos B."/>
            <person name="Baker S.E."/>
            <person name="Barry K."/>
            <person name="Bills G."/>
            <person name="Bluhm B.H."/>
            <person name="Cannon C."/>
            <person name="Castanera R."/>
            <person name="Culley D.E."/>
            <person name="Daum C."/>
            <person name="Ezra D."/>
            <person name="Gonzalez J.B."/>
            <person name="Henrissat B."/>
            <person name="Kuo A."/>
            <person name="Liang C."/>
            <person name="Lipzen A."/>
            <person name="Lutzoni F."/>
            <person name="Magnuson J."/>
            <person name="Mondo S."/>
            <person name="Nolan M."/>
            <person name="Ohm R."/>
            <person name="Pangilinan J."/>
            <person name="Park H.-J."/>
            <person name="Ramirez L."/>
            <person name="Alfaro M."/>
            <person name="Sun H."/>
            <person name="Tritt A."/>
            <person name="Yoshinaga Y."/>
            <person name="Zwiers L.-H."/>
            <person name="Turgeon B.G."/>
            <person name="Goodwin S.B."/>
            <person name="Spatafora J.W."/>
            <person name="Crous P.W."/>
            <person name="Grigoriev I.V."/>
        </authorList>
    </citation>
    <scope>NUCLEOTIDE SEQUENCE</scope>
    <source>
        <strain evidence="2">P77</strain>
    </source>
</reference>
<name>A0A6A5JXC2_9PLEO</name>
<dbReference type="AlphaFoldDB" id="A0A6A5JXC2"/>
<feature type="compositionally biased region" description="Polar residues" evidence="1">
    <location>
        <begin position="44"/>
        <end position="71"/>
    </location>
</feature>
<organism evidence="2 3">
    <name type="scientific">Decorospora gaudefroyi</name>
    <dbReference type="NCBI Taxonomy" id="184978"/>
    <lineage>
        <taxon>Eukaryota</taxon>
        <taxon>Fungi</taxon>
        <taxon>Dikarya</taxon>
        <taxon>Ascomycota</taxon>
        <taxon>Pezizomycotina</taxon>
        <taxon>Dothideomycetes</taxon>
        <taxon>Pleosporomycetidae</taxon>
        <taxon>Pleosporales</taxon>
        <taxon>Pleosporineae</taxon>
        <taxon>Pleosporaceae</taxon>
        <taxon>Decorospora</taxon>
    </lineage>
</organism>
<protein>
    <submittedName>
        <fullName evidence="2">Uncharacterized protein</fullName>
    </submittedName>
</protein>
<sequence length="123" mass="13342">MPVRRTARSRRGSQLAPSGSQQPYGRSLDLPTQAAAASPCPSIDRSQLLGTSTTSQIPNAQVVGNPSSSRSEQFVYYSPCPAVEYEEAIVDDLDRDACSVGHVRPHAGKLELLNLDEWNKNDT</sequence>
<proteinExistence type="predicted"/>
<evidence type="ECO:0000313" key="2">
    <source>
        <dbReference type="EMBL" id="KAF1828651.1"/>
    </source>
</evidence>
<feature type="compositionally biased region" description="Basic residues" evidence="1">
    <location>
        <begin position="1"/>
        <end position="11"/>
    </location>
</feature>
<dbReference type="Proteomes" id="UP000800040">
    <property type="component" value="Unassembled WGS sequence"/>
</dbReference>